<dbReference type="InterPro" id="IPR036770">
    <property type="entry name" value="Ankyrin_rpt-contain_sf"/>
</dbReference>
<dbReference type="InterPro" id="IPR052050">
    <property type="entry name" value="SecEffector_AnkRepeat"/>
</dbReference>
<evidence type="ECO:0000313" key="1">
    <source>
        <dbReference type="EMBL" id="KAF0689785.1"/>
    </source>
</evidence>
<dbReference type="SUPFAM" id="SSF140860">
    <property type="entry name" value="Pseudo ankyrin repeat-like"/>
    <property type="match status" value="1"/>
</dbReference>
<name>A0A485LBD4_9STRA</name>
<reference evidence="2 3" key="1">
    <citation type="submission" date="2019-03" db="EMBL/GenBank/DDBJ databases">
        <authorList>
            <person name="Gaulin E."/>
            <person name="Dumas B."/>
        </authorList>
    </citation>
    <scope>NUCLEOTIDE SEQUENCE [LARGE SCALE GENOMIC DNA]</scope>
    <source>
        <strain evidence="2">CBS 568.67</strain>
    </source>
</reference>
<dbReference type="Gene3D" id="1.25.40.20">
    <property type="entry name" value="Ankyrin repeat-containing domain"/>
    <property type="match status" value="1"/>
</dbReference>
<dbReference type="Proteomes" id="UP000332933">
    <property type="component" value="Unassembled WGS sequence"/>
</dbReference>
<gene>
    <name evidence="2" type="primary">Aste57867_18804</name>
    <name evidence="1" type="ORF">As57867_018740</name>
    <name evidence="2" type="ORF">ASTE57867_18804</name>
</gene>
<evidence type="ECO:0000313" key="3">
    <source>
        <dbReference type="Proteomes" id="UP000332933"/>
    </source>
</evidence>
<evidence type="ECO:0000313" key="2">
    <source>
        <dbReference type="EMBL" id="VFT95538.1"/>
    </source>
</evidence>
<protein>
    <submittedName>
        <fullName evidence="2">Aste57867_18804 protein</fullName>
    </submittedName>
</protein>
<organism evidence="2 3">
    <name type="scientific">Aphanomyces stellatus</name>
    <dbReference type="NCBI Taxonomy" id="120398"/>
    <lineage>
        <taxon>Eukaryota</taxon>
        <taxon>Sar</taxon>
        <taxon>Stramenopiles</taxon>
        <taxon>Oomycota</taxon>
        <taxon>Saprolegniomycetes</taxon>
        <taxon>Saprolegniales</taxon>
        <taxon>Verrucalvaceae</taxon>
        <taxon>Aphanomyces</taxon>
    </lineage>
</organism>
<dbReference type="PANTHER" id="PTHR46586:SF3">
    <property type="entry name" value="ANKYRIN REPEAT-CONTAINING PROTEIN"/>
    <property type="match status" value="1"/>
</dbReference>
<dbReference type="PANTHER" id="PTHR46586">
    <property type="entry name" value="ANKYRIN REPEAT-CONTAINING PROTEIN"/>
    <property type="match status" value="1"/>
</dbReference>
<dbReference type="AlphaFoldDB" id="A0A485LBD4"/>
<reference evidence="1" key="2">
    <citation type="submission" date="2019-06" db="EMBL/GenBank/DDBJ databases">
        <title>Genomics analysis of Aphanomyces spp. identifies a new class of oomycete effector associated with host adaptation.</title>
        <authorList>
            <person name="Gaulin E."/>
        </authorList>
    </citation>
    <scope>NUCLEOTIDE SEQUENCE</scope>
    <source>
        <strain evidence="1">CBS 578.67</strain>
    </source>
</reference>
<dbReference type="EMBL" id="CAADRA010006433">
    <property type="protein sequence ID" value="VFT95538.1"/>
    <property type="molecule type" value="Genomic_DNA"/>
</dbReference>
<proteinExistence type="predicted"/>
<dbReference type="EMBL" id="VJMH01006412">
    <property type="protein sequence ID" value="KAF0689785.1"/>
    <property type="molecule type" value="Genomic_DNA"/>
</dbReference>
<sequence length="292" mass="33412">MAQVAAFQHGQYADLVPFQSLIQPKLDYLAQREESWASVVRRNIDRLRASRLAPDDEFTRRRMYCFHTAYVDLRREARPVFDTWYSQHGPTRVCRFLRCLDSRMATVLVLDAVWYGRLDALVCIHRIMSLERYIVSLVDLAAMANQLAILQYLVEERLGQCTIIALAEAARLGHVNVAQWIYEYTDVEVADDVIASAARNGHLIIVKYFAEHGTRPNDVCSRALVATIGSGHVEIVKYCCHERRGDCCVKAALEAARAAYQLTSTSRATKKRLLYDIAYVRQRLCGCCEWDR</sequence>
<keyword evidence="3" id="KW-1185">Reference proteome</keyword>
<accession>A0A485LBD4</accession>